<evidence type="ECO:0000313" key="1">
    <source>
        <dbReference type="EMBL" id="GMQ34004.1"/>
    </source>
</evidence>
<name>A0ABQ6Q1F0_9BACT</name>
<reference evidence="1 2" key="1">
    <citation type="submission" date="2023-08" db="EMBL/GenBank/DDBJ databases">
        <title>Draft genome sequence of Algoriphagus taiwanensis.</title>
        <authorList>
            <person name="Takatani N."/>
            <person name="Hosokawa M."/>
            <person name="Sawabe T."/>
        </authorList>
    </citation>
    <scope>NUCLEOTIDE SEQUENCE [LARGE SCALE GENOMIC DNA]</scope>
    <source>
        <strain evidence="1 2">JCM 19755</strain>
    </source>
</reference>
<proteinExistence type="predicted"/>
<organism evidence="1 2">
    <name type="scientific">Algoriphagus taiwanensis</name>
    <dbReference type="NCBI Taxonomy" id="1445656"/>
    <lineage>
        <taxon>Bacteria</taxon>
        <taxon>Pseudomonadati</taxon>
        <taxon>Bacteroidota</taxon>
        <taxon>Cytophagia</taxon>
        <taxon>Cytophagales</taxon>
        <taxon>Cyclobacteriaceae</taxon>
        <taxon>Algoriphagus</taxon>
    </lineage>
</organism>
<dbReference type="EMBL" id="BTPE01000007">
    <property type="protein sequence ID" value="GMQ34004.1"/>
    <property type="molecule type" value="Genomic_DNA"/>
</dbReference>
<protein>
    <recommendedName>
        <fullName evidence="3">Lipoprotein</fullName>
    </recommendedName>
</protein>
<gene>
    <name evidence="1" type="ORF">Ataiwa_22760</name>
</gene>
<dbReference type="RefSeq" id="WP_338228835.1">
    <property type="nucleotide sequence ID" value="NZ_BTPE01000007.1"/>
</dbReference>
<keyword evidence="2" id="KW-1185">Reference proteome</keyword>
<evidence type="ECO:0008006" key="3">
    <source>
        <dbReference type="Google" id="ProtNLM"/>
    </source>
</evidence>
<dbReference type="Proteomes" id="UP001307705">
    <property type="component" value="Unassembled WGS sequence"/>
</dbReference>
<comment type="caution">
    <text evidence="1">The sequence shown here is derived from an EMBL/GenBank/DDBJ whole genome shotgun (WGS) entry which is preliminary data.</text>
</comment>
<sequence>MLKLILVNSILLGFGVMQCKNSSEYDLINYLSCGVNNNILIDEESLIWKDWGFDSYSDLPTKNINSRGGFQTFDLDSSLTQKDKEKIEHILASKATLKIELDKLSCKEKLYKAQGFIPKKTIYSYSYPILLKGKNQEFYGIVLEQKTFELNSEIKLKVFVRQSDSWECVYEELLGFS</sequence>
<evidence type="ECO:0000313" key="2">
    <source>
        <dbReference type="Proteomes" id="UP001307705"/>
    </source>
</evidence>
<accession>A0ABQ6Q1F0</accession>